<evidence type="ECO:0000313" key="4">
    <source>
        <dbReference type="EMBL" id="MFC0582351.1"/>
    </source>
</evidence>
<comment type="caution">
    <text evidence="4">The sequence shown here is derived from an EMBL/GenBank/DDBJ whole genome shotgun (WGS) entry which is preliminary data.</text>
</comment>
<dbReference type="EMBL" id="JBHLUB010000030">
    <property type="protein sequence ID" value="MFC0582351.1"/>
    <property type="molecule type" value="Genomic_DNA"/>
</dbReference>
<sequence length="63" mass="6736">MGAGDRAENRGEDFKGKVKEGVGKATDNDRLKNEGRGDQAKASVKDAVEDVKDAAGKLFNKDK</sequence>
<dbReference type="SUPFAM" id="SSF69047">
    <property type="entry name" value="Hypothetical protein YjbJ"/>
    <property type="match status" value="1"/>
</dbReference>
<keyword evidence="5" id="KW-1185">Reference proteome</keyword>
<proteinExistence type="inferred from homology"/>
<dbReference type="InterPro" id="IPR036629">
    <property type="entry name" value="YjbJ_sf"/>
</dbReference>
<dbReference type="RefSeq" id="WP_377459446.1">
    <property type="nucleotide sequence ID" value="NZ_JBHLUB010000030.1"/>
</dbReference>
<evidence type="ECO:0000259" key="3">
    <source>
        <dbReference type="Pfam" id="PF05532"/>
    </source>
</evidence>
<reference evidence="4 5" key="1">
    <citation type="submission" date="2024-09" db="EMBL/GenBank/DDBJ databases">
        <authorList>
            <person name="Sun Q."/>
            <person name="Mori K."/>
        </authorList>
    </citation>
    <scope>NUCLEOTIDE SEQUENCE [LARGE SCALE GENOMIC DNA]</scope>
    <source>
        <strain evidence="4 5">NCAIM B.02604</strain>
    </source>
</reference>
<accession>A0ABV6PCJ9</accession>
<comment type="similarity">
    <text evidence="1">Belongs to the UPF0337 (CsbD) family.</text>
</comment>
<dbReference type="Proteomes" id="UP001589862">
    <property type="component" value="Unassembled WGS sequence"/>
</dbReference>
<evidence type="ECO:0000256" key="1">
    <source>
        <dbReference type="ARBA" id="ARBA00009129"/>
    </source>
</evidence>
<feature type="region of interest" description="Disordered" evidence="2">
    <location>
        <begin position="1"/>
        <end position="46"/>
    </location>
</feature>
<protein>
    <submittedName>
        <fullName evidence="4">CsbD family protein</fullName>
    </submittedName>
</protein>
<gene>
    <name evidence="4" type="ORF">ACFFFR_08165</name>
</gene>
<feature type="domain" description="CsbD-like" evidence="3">
    <location>
        <begin position="5"/>
        <end position="55"/>
    </location>
</feature>
<dbReference type="InterPro" id="IPR008462">
    <property type="entry name" value="CsbD"/>
</dbReference>
<evidence type="ECO:0000256" key="2">
    <source>
        <dbReference type="SAM" id="MobiDB-lite"/>
    </source>
</evidence>
<organism evidence="4 5">
    <name type="scientific">Micrococcoides hystricis</name>
    <dbReference type="NCBI Taxonomy" id="1572761"/>
    <lineage>
        <taxon>Bacteria</taxon>
        <taxon>Bacillati</taxon>
        <taxon>Actinomycetota</taxon>
        <taxon>Actinomycetes</taxon>
        <taxon>Micrococcales</taxon>
        <taxon>Micrococcaceae</taxon>
        <taxon>Micrococcoides</taxon>
    </lineage>
</organism>
<dbReference type="Pfam" id="PF05532">
    <property type="entry name" value="CsbD"/>
    <property type="match status" value="1"/>
</dbReference>
<dbReference type="Gene3D" id="1.10.1470.10">
    <property type="entry name" value="YjbJ"/>
    <property type="match status" value="1"/>
</dbReference>
<name>A0ABV6PCJ9_9MICC</name>
<evidence type="ECO:0000313" key="5">
    <source>
        <dbReference type="Proteomes" id="UP001589862"/>
    </source>
</evidence>